<keyword evidence="1" id="KW-0282">Flagellum</keyword>
<dbReference type="EMBL" id="VLKW01000002">
    <property type="protein sequence ID" value="TWI50104.1"/>
    <property type="molecule type" value="Genomic_DNA"/>
</dbReference>
<dbReference type="Gene3D" id="2.40.10.220">
    <property type="entry name" value="predicted glycosyltransferase like domains"/>
    <property type="match status" value="1"/>
</dbReference>
<organism evidence="1 2">
    <name type="scientific">Pseudoduganella flava</name>
    <dbReference type="NCBI Taxonomy" id="871742"/>
    <lineage>
        <taxon>Bacteria</taxon>
        <taxon>Pseudomonadati</taxon>
        <taxon>Pseudomonadota</taxon>
        <taxon>Betaproteobacteria</taxon>
        <taxon>Burkholderiales</taxon>
        <taxon>Oxalobacteraceae</taxon>
        <taxon>Telluria group</taxon>
        <taxon>Pseudoduganella</taxon>
    </lineage>
</organism>
<comment type="caution">
    <text evidence="1">The sequence shown here is derived from an EMBL/GenBank/DDBJ whole genome shotgun (WGS) entry which is preliminary data.</text>
</comment>
<sequence>MKAPAKTQRERLSWLESPAVRKFSAQLRPKWTALRVFRGGLKGYIKGEAMSNLSIANNDVAAGANPGQGSGRLPLRPSDIVERIAISAASHEMTDAEAIGESLQRLAEQGRPVTIYPAGAEPVLARIASVDPESSRFTLELDHGASLPPGRCTFVTWLDAARFQFELTSTWTPLPGQPGHVPADFPTHCTVLNRRSANRLETPLAGNFLASFVLFGNPYELQLYDVAVGGIGMRCSPREATGLHPGRKLQRVRLELGDAVVICDLEIRLARRFRSFLLGEQVQIGCRFVNLSPAMQAEIDKAISRMTLARR</sequence>
<dbReference type="RefSeq" id="WP_229418663.1">
    <property type="nucleotide sequence ID" value="NZ_CP046904.1"/>
</dbReference>
<name>A0A562Q0C7_9BURK</name>
<accession>A0A562Q0C7</accession>
<protein>
    <submittedName>
        <fullName evidence="1">C-di-GMP-binding flagellar brake protein YcgR</fullName>
    </submittedName>
</protein>
<keyword evidence="1" id="KW-0969">Cilium</keyword>
<evidence type="ECO:0000313" key="1">
    <source>
        <dbReference type="EMBL" id="TWI50104.1"/>
    </source>
</evidence>
<keyword evidence="1" id="KW-0966">Cell projection</keyword>
<gene>
    <name evidence="1" type="ORF">IP92_01333</name>
</gene>
<evidence type="ECO:0000313" key="2">
    <source>
        <dbReference type="Proteomes" id="UP000315112"/>
    </source>
</evidence>
<proteinExistence type="predicted"/>
<reference evidence="1 2" key="1">
    <citation type="journal article" date="2015" name="Stand. Genomic Sci.">
        <title>Genomic Encyclopedia of Bacterial and Archaeal Type Strains, Phase III: the genomes of soil and plant-associated and newly described type strains.</title>
        <authorList>
            <person name="Whitman W.B."/>
            <person name="Woyke T."/>
            <person name="Klenk H.P."/>
            <person name="Zhou Y."/>
            <person name="Lilburn T.G."/>
            <person name="Beck B.J."/>
            <person name="De Vos P."/>
            <person name="Vandamme P."/>
            <person name="Eisen J.A."/>
            <person name="Garrity G."/>
            <person name="Hugenholtz P."/>
            <person name="Kyrpides N.C."/>
        </authorList>
    </citation>
    <scope>NUCLEOTIDE SEQUENCE [LARGE SCALE GENOMIC DNA]</scope>
    <source>
        <strain evidence="1 2">CGMCC 1.10685</strain>
    </source>
</reference>
<dbReference type="AlphaFoldDB" id="A0A562Q0C7"/>
<dbReference type="Proteomes" id="UP000315112">
    <property type="component" value="Unassembled WGS sequence"/>
</dbReference>